<dbReference type="Gene3D" id="3.40.50.300">
    <property type="entry name" value="P-loop containing nucleotide triphosphate hydrolases"/>
    <property type="match status" value="1"/>
</dbReference>
<dbReference type="InterPro" id="IPR027417">
    <property type="entry name" value="P-loop_NTPase"/>
</dbReference>
<dbReference type="STRING" id="1300344.I598_1283"/>
<dbReference type="SUPFAM" id="SSF52540">
    <property type="entry name" value="P-loop containing nucleoside triphosphate hydrolases"/>
    <property type="match status" value="1"/>
</dbReference>
<dbReference type="AlphaFoldDB" id="A0A161HX78"/>
<protein>
    <recommendedName>
        <fullName evidence="3">Replicative DNA helicase</fullName>
    </recommendedName>
</protein>
<gene>
    <name evidence="1" type="ORF">I598_1283</name>
</gene>
<reference evidence="1 2" key="1">
    <citation type="submission" date="2016-01" db="EMBL/GenBank/DDBJ databases">
        <title>Complete genome sequence of a soil Actinobacterium, Isoptericola dokdonensis DS-3.</title>
        <authorList>
            <person name="Kwon S.-K."/>
            <person name="Kim J.F."/>
        </authorList>
    </citation>
    <scope>NUCLEOTIDE SEQUENCE [LARGE SCALE GENOMIC DNA]</scope>
    <source>
        <strain evidence="1 2">DS-3</strain>
    </source>
</reference>
<accession>A0A161HX78</accession>
<organism evidence="1 2">
    <name type="scientific">Isoptericola dokdonensis DS-3</name>
    <dbReference type="NCBI Taxonomy" id="1300344"/>
    <lineage>
        <taxon>Bacteria</taxon>
        <taxon>Bacillati</taxon>
        <taxon>Actinomycetota</taxon>
        <taxon>Actinomycetes</taxon>
        <taxon>Micrococcales</taxon>
        <taxon>Promicromonosporaceae</taxon>
        <taxon>Isoptericola</taxon>
    </lineage>
</organism>
<keyword evidence="2" id="KW-1185">Reference proteome</keyword>
<dbReference type="Proteomes" id="UP000076794">
    <property type="component" value="Chromosome"/>
</dbReference>
<evidence type="ECO:0000313" key="2">
    <source>
        <dbReference type="Proteomes" id="UP000076794"/>
    </source>
</evidence>
<dbReference type="KEGG" id="ido:I598_1283"/>
<dbReference type="PATRIC" id="fig|1300344.3.peg.1284"/>
<sequence>MSPHEVAAEQARRAALRARFPATNFATFRDRPARQWHVPGLLPVGAQVSLVAGAGAGKSNLALDLALHISQGLPWAGLAPAYDPLYSEDYAPSVLYVDMENGPDDLEERRGALRAAEGVDPERFIHQWMPDLPGLDTAAGARALTDMLDGWFIAEGDLLVLDSLQRLTEGPEDKGDTMRAYYRHTAAMLRRRGITVLRTDNTGKDESRGARGSRAKQDDVDIEWSLRRTSSGLTLRPTKNRTGVAPLAVEADMGTLPDGRPVVTGYRCAQAKTDVTIIEREPRDALLIALADDVSAPRSGSGLTAHLGWGKGRTARERTQGLLDTLAAEGLAENRGEGKHPRWYVTAAGKDAAAEVRERDEAEA</sequence>
<evidence type="ECO:0008006" key="3">
    <source>
        <dbReference type="Google" id="ProtNLM"/>
    </source>
</evidence>
<evidence type="ECO:0000313" key="1">
    <source>
        <dbReference type="EMBL" id="ANC30843.1"/>
    </source>
</evidence>
<dbReference type="EMBL" id="CP014209">
    <property type="protein sequence ID" value="ANC30843.1"/>
    <property type="molecule type" value="Genomic_DNA"/>
</dbReference>
<name>A0A161HX78_9MICO</name>
<dbReference type="Pfam" id="PF13481">
    <property type="entry name" value="AAA_25"/>
    <property type="match status" value="1"/>
</dbReference>
<proteinExistence type="predicted"/>